<evidence type="ECO:0000256" key="2">
    <source>
        <dbReference type="ARBA" id="ARBA00022857"/>
    </source>
</evidence>
<keyword evidence="2" id="KW-0521">NADP</keyword>
<dbReference type="Pfam" id="PF00106">
    <property type="entry name" value="adh_short"/>
    <property type="match status" value="1"/>
</dbReference>
<gene>
    <name evidence="5" type="ORF">D0Z07_4600</name>
</gene>
<evidence type="ECO:0000313" key="6">
    <source>
        <dbReference type="Proteomes" id="UP000785200"/>
    </source>
</evidence>
<dbReference type="AlphaFoldDB" id="A0A9P7AXJ6"/>
<dbReference type="InterPro" id="IPR036291">
    <property type="entry name" value="NAD(P)-bd_dom_sf"/>
</dbReference>
<sequence length="334" mass="36776">MSNFTPASLPDLTGFRILITGGHSGLLISPCLFSLFLSIGIVTIENFAKIFRGLTTTTELARHRAKVYIASRSRSKAEQTIQKIITTQPNAEIEFIEMDLADLRSVKKGAEEYLTKETKLHILINNAGVMCTPFSLTAQRVEAQFQTNYLAHFYLTQLLLPTLQSTSRSLDTLLGTIRIVNVSSDGHAKLTPKEGIPFSDMTMEHVSTWTRYGVSKLAQVLHAKEVARRYGPNGIIALSLHPGTVKTNLSAGPRGSTWWYKVVQPLVELGAPGPEKGCWNTLWCAAGSDVKKSENGSYFEPVGKRGKASVHAEDVQMAEQLWGWSEGVLRDNGL</sequence>
<dbReference type="Proteomes" id="UP000785200">
    <property type="component" value="Unassembled WGS sequence"/>
</dbReference>
<dbReference type="Gene3D" id="3.40.50.720">
    <property type="entry name" value="NAD(P)-binding Rossmann-like Domain"/>
    <property type="match status" value="1"/>
</dbReference>
<name>A0A9P7AXJ6_9HELO</name>
<dbReference type="EMBL" id="VNKQ01000008">
    <property type="protein sequence ID" value="KAG0649124.1"/>
    <property type="molecule type" value="Genomic_DNA"/>
</dbReference>
<evidence type="ECO:0000256" key="4">
    <source>
        <dbReference type="SAM" id="Phobius"/>
    </source>
</evidence>
<proteinExistence type="inferred from homology"/>
<keyword evidence="4" id="KW-0812">Transmembrane</keyword>
<dbReference type="OrthoDB" id="191139at2759"/>
<dbReference type="PANTHER" id="PTHR24320:SF282">
    <property type="entry name" value="WW DOMAIN-CONTAINING OXIDOREDUCTASE"/>
    <property type="match status" value="1"/>
</dbReference>
<comment type="caution">
    <text evidence="5">The sequence shown here is derived from an EMBL/GenBank/DDBJ whole genome shotgun (WGS) entry which is preliminary data.</text>
</comment>
<comment type="similarity">
    <text evidence="1">Belongs to the short-chain dehydrogenases/reductases (SDR) family.</text>
</comment>
<evidence type="ECO:0000256" key="1">
    <source>
        <dbReference type="ARBA" id="ARBA00006484"/>
    </source>
</evidence>
<keyword evidence="3" id="KW-0560">Oxidoreductase</keyword>
<evidence type="ECO:0000313" key="5">
    <source>
        <dbReference type="EMBL" id="KAG0649124.1"/>
    </source>
</evidence>
<organism evidence="5 6">
    <name type="scientific">Hyphodiscus hymeniophilus</name>
    <dbReference type="NCBI Taxonomy" id="353542"/>
    <lineage>
        <taxon>Eukaryota</taxon>
        <taxon>Fungi</taxon>
        <taxon>Dikarya</taxon>
        <taxon>Ascomycota</taxon>
        <taxon>Pezizomycotina</taxon>
        <taxon>Leotiomycetes</taxon>
        <taxon>Helotiales</taxon>
        <taxon>Hyphodiscaceae</taxon>
        <taxon>Hyphodiscus</taxon>
    </lineage>
</organism>
<dbReference type="SUPFAM" id="SSF51735">
    <property type="entry name" value="NAD(P)-binding Rossmann-fold domains"/>
    <property type="match status" value="1"/>
</dbReference>
<reference evidence="5" key="1">
    <citation type="submission" date="2019-07" db="EMBL/GenBank/DDBJ databases">
        <title>Hyphodiscus hymeniophilus genome sequencing and assembly.</title>
        <authorList>
            <person name="Kramer G."/>
            <person name="Nodwell J."/>
        </authorList>
    </citation>
    <scope>NUCLEOTIDE SEQUENCE</scope>
    <source>
        <strain evidence="5">ATCC 34498</strain>
    </source>
</reference>
<keyword evidence="4" id="KW-0472">Membrane</keyword>
<protein>
    <submittedName>
        <fullName evidence="5">Oxidoreductase</fullName>
    </submittedName>
</protein>
<evidence type="ECO:0000256" key="3">
    <source>
        <dbReference type="ARBA" id="ARBA00023002"/>
    </source>
</evidence>
<feature type="transmembrane region" description="Helical" evidence="4">
    <location>
        <begin position="25"/>
        <end position="44"/>
    </location>
</feature>
<dbReference type="PANTHER" id="PTHR24320">
    <property type="entry name" value="RETINOL DEHYDROGENASE"/>
    <property type="match status" value="1"/>
</dbReference>
<dbReference type="InterPro" id="IPR002347">
    <property type="entry name" value="SDR_fam"/>
</dbReference>
<keyword evidence="6" id="KW-1185">Reference proteome</keyword>
<dbReference type="GO" id="GO:0016491">
    <property type="term" value="F:oxidoreductase activity"/>
    <property type="evidence" value="ECO:0007669"/>
    <property type="project" value="UniProtKB-KW"/>
</dbReference>
<accession>A0A9P7AXJ6</accession>
<keyword evidence="4" id="KW-1133">Transmembrane helix</keyword>